<reference evidence="1 2" key="1">
    <citation type="journal article" date="2020" name="Genomics">
        <title>Complete, high-quality genomes from long-read metagenomic sequencing of two wolf lichen thalli reveals enigmatic genome architecture.</title>
        <authorList>
            <person name="McKenzie S.K."/>
            <person name="Walston R.F."/>
            <person name="Allen J.L."/>
        </authorList>
    </citation>
    <scope>NUCLEOTIDE SEQUENCE [LARGE SCALE GENOMIC DNA]</scope>
    <source>
        <strain evidence="1">WasteWater1</strain>
    </source>
</reference>
<proteinExistence type="predicted"/>
<sequence>MADFAVTLSRRGKAEKGEKLNVLVLQAEMRICGPKHPDTLTKAKELQLQLVAAEKKLLGSVHPETLNDMADLAGLFRSVKAMLDRSCSAVADDDDWDSSDSQDSADVVRVDDWLACSDKAPQSISPL</sequence>
<dbReference type="EMBL" id="JACCJB010000021">
    <property type="protein sequence ID" value="KAF6218863.1"/>
    <property type="molecule type" value="Genomic_DNA"/>
</dbReference>
<keyword evidence="2" id="KW-1185">Reference proteome</keyword>
<comment type="caution">
    <text evidence="1">The sequence shown here is derived from an EMBL/GenBank/DDBJ whole genome shotgun (WGS) entry which is preliminary data.</text>
</comment>
<dbReference type="Proteomes" id="UP000593566">
    <property type="component" value="Unassembled WGS sequence"/>
</dbReference>
<name>A0A8H6C8D2_9LECA</name>
<accession>A0A8H6C8D2</accession>
<dbReference type="AlphaFoldDB" id="A0A8H6C8D2"/>
<organism evidence="1 2">
    <name type="scientific">Letharia lupina</name>
    <dbReference type="NCBI Taxonomy" id="560253"/>
    <lineage>
        <taxon>Eukaryota</taxon>
        <taxon>Fungi</taxon>
        <taxon>Dikarya</taxon>
        <taxon>Ascomycota</taxon>
        <taxon>Pezizomycotina</taxon>
        <taxon>Lecanoromycetes</taxon>
        <taxon>OSLEUM clade</taxon>
        <taxon>Lecanoromycetidae</taxon>
        <taxon>Lecanorales</taxon>
        <taxon>Lecanorineae</taxon>
        <taxon>Parmeliaceae</taxon>
        <taxon>Letharia</taxon>
    </lineage>
</organism>
<protein>
    <recommendedName>
        <fullName evidence="3">Kinesin light chain</fullName>
    </recommendedName>
</protein>
<evidence type="ECO:0000313" key="2">
    <source>
        <dbReference type="Proteomes" id="UP000593566"/>
    </source>
</evidence>
<evidence type="ECO:0000313" key="1">
    <source>
        <dbReference type="EMBL" id="KAF6218863.1"/>
    </source>
</evidence>
<dbReference type="GeneID" id="59333812"/>
<evidence type="ECO:0008006" key="3">
    <source>
        <dbReference type="Google" id="ProtNLM"/>
    </source>
</evidence>
<dbReference type="RefSeq" id="XP_037148298.1">
    <property type="nucleotide sequence ID" value="XM_037296316.1"/>
</dbReference>
<gene>
    <name evidence="1" type="ORF">HO133_005406</name>
</gene>